<comment type="caution">
    <text evidence="2">The sequence shown here is derived from an EMBL/GenBank/DDBJ whole genome shotgun (WGS) entry which is preliminary data.</text>
</comment>
<proteinExistence type="predicted"/>
<evidence type="ECO:0000256" key="1">
    <source>
        <dbReference type="SAM" id="MobiDB-lite"/>
    </source>
</evidence>
<feature type="region of interest" description="Disordered" evidence="1">
    <location>
        <begin position="97"/>
        <end position="119"/>
    </location>
</feature>
<accession>A0A834KRU1</accession>
<sequence length="119" mass="12812">MGKSVSGRHTGSAESRGALVHRVVYGGRAKMTTGWRGKGKIARETGGESKEKGTENGAPAGGGDGQRNECAECVVRFSLRSTTTLFISVPGWREVEFKSRRNSSERRDAHKGNCESPTE</sequence>
<feature type="region of interest" description="Disordered" evidence="1">
    <location>
        <begin position="1"/>
        <end position="21"/>
    </location>
</feature>
<dbReference type="EMBL" id="JACSDY010000013">
    <property type="protein sequence ID" value="KAF7410696.1"/>
    <property type="molecule type" value="Genomic_DNA"/>
</dbReference>
<feature type="compositionally biased region" description="Basic and acidic residues" evidence="1">
    <location>
        <begin position="41"/>
        <end position="54"/>
    </location>
</feature>
<name>A0A834KRU1_VESPE</name>
<keyword evidence="3" id="KW-1185">Reference proteome</keyword>
<feature type="region of interest" description="Disordered" evidence="1">
    <location>
        <begin position="34"/>
        <end position="67"/>
    </location>
</feature>
<organism evidence="2 3">
    <name type="scientific">Vespula pensylvanica</name>
    <name type="common">Western yellow jacket</name>
    <name type="synonym">Wasp</name>
    <dbReference type="NCBI Taxonomy" id="30213"/>
    <lineage>
        <taxon>Eukaryota</taxon>
        <taxon>Metazoa</taxon>
        <taxon>Ecdysozoa</taxon>
        <taxon>Arthropoda</taxon>
        <taxon>Hexapoda</taxon>
        <taxon>Insecta</taxon>
        <taxon>Pterygota</taxon>
        <taxon>Neoptera</taxon>
        <taxon>Endopterygota</taxon>
        <taxon>Hymenoptera</taxon>
        <taxon>Apocrita</taxon>
        <taxon>Aculeata</taxon>
        <taxon>Vespoidea</taxon>
        <taxon>Vespidae</taxon>
        <taxon>Vespinae</taxon>
        <taxon>Vespula</taxon>
    </lineage>
</organism>
<protein>
    <submittedName>
        <fullName evidence="2">Uncharacterized protein</fullName>
    </submittedName>
</protein>
<evidence type="ECO:0000313" key="2">
    <source>
        <dbReference type="EMBL" id="KAF7410696.1"/>
    </source>
</evidence>
<reference evidence="2" key="1">
    <citation type="journal article" date="2020" name="G3 (Bethesda)">
        <title>High-Quality Assemblies for Three Invasive Social Wasps from the &lt;i&gt;Vespula&lt;/i&gt; Genus.</title>
        <authorList>
            <person name="Harrop T.W.R."/>
            <person name="Guhlin J."/>
            <person name="McLaughlin G.M."/>
            <person name="Permina E."/>
            <person name="Stockwell P."/>
            <person name="Gilligan J."/>
            <person name="Le Lec M.F."/>
            <person name="Gruber M.A.M."/>
            <person name="Quinn O."/>
            <person name="Lovegrove M."/>
            <person name="Duncan E.J."/>
            <person name="Remnant E.J."/>
            <person name="Van Eeckhoven J."/>
            <person name="Graham B."/>
            <person name="Knapp R.A."/>
            <person name="Langford K.W."/>
            <person name="Kronenberg Z."/>
            <person name="Press M.O."/>
            <person name="Eacker S.M."/>
            <person name="Wilson-Rankin E.E."/>
            <person name="Purcell J."/>
            <person name="Lester P.J."/>
            <person name="Dearden P.K."/>
        </authorList>
    </citation>
    <scope>NUCLEOTIDE SEQUENCE</scope>
    <source>
        <strain evidence="2">Volc-1</strain>
    </source>
</reference>
<dbReference type="AlphaFoldDB" id="A0A834KRU1"/>
<feature type="compositionally biased region" description="Basic and acidic residues" evidence="1">
    <location>
        <begin position="97"/>
        <end position="113"/>
    </location>
</feature>
<dbReference type="Proteomes" id="UP000600918">
    <property type="component" value="Unassembled WGS sequence"/>
</dbReference>
<evidence type="ECO:0000313" key="3">
    <source>
        <dbReference type="Proteomes" id="UP000600918"/>
    </source>
</evidence>
<gene>
    <name evidence="2" type="ORF">H0235_013303</name>
</gene>